<feature type="active site" evidence="5">
    <location>
        <position position="20"/>
    </location>
</feature>
<evidence type="ECO:0000259" key="7">
    <source>
        <dbReference type="PROSITE" id="PS51160"/>
    </source>
</evidence>
<dbReference type="PANTHER" id="PTHR47268:SF4">
    <property type="entry name" value="ACYLPHOSPHATASE"/>
    <property type="match status" value="1"/>
</dbReference>
<keyword evidence="5" id="KW-0378">Hydrolase</keyword>
<dbReference type="Gene3D" id="3.30.70.100">
    <property type="match status" value="1"/>
</dbReference>
<dbReference type="Pfam" id="PF00708">
    <property type="entry name" value="Acylphosphatase"/>
    <property type="match status" value="1"/>
</dbReference>
<dbReference type="InterPro" id="IPR036046">
    <property type="entry name" value="Acylphosphatase-like_dom_sf"/>
</dbReference>
<evidence type="ECO:0000256" key="5">
    <source>
        <dbReference type="PROSITE-ProRule" id="PRU00520"/>
    </source>
</evidence>
<dbReference type="RefSeq" id="WP_064582429.1">
    <property type="nucleotide sequence ID" value="NZ_BDGS01000001.1"/>
</dbReference>
<comment type="similarity">
    <text evidence="1 6">Belongs to the acylphosphatase family.</text>
</comment>
<dbReference type="AlphaFoldDB" id="A0A1A9K926"/>
<dbReference type="PRINTS" id="PR00112">
    <property type="entry name" value="ACYLPHPHTASE"/>
</dbReference>
<dbReference type="PROSITE" id="PS51160">
    <property type="entry name" value="ACYLPHOSPHATASE_3"/>
    <property type="match status" value="1"/>
</dbReference>
<dbReference type="InterPro" id="IPR017968">
    <property type="entry name" value="Acylphosphatase_CS"/>
</dbReference>
<dbReference type="NCBIfam" id="NF011014">
    <property type="entry name" value="PRK14442.1"/>
    <property type="match status" value="1"/>
</dbReference>
<evidence type="ECO:0000256" key="2">
    <source>
        <dbReference type="ARBA" id="ARBA00012150"/>
    </source>
</evidence>
<dbReference type="InterPro" id="IPR001792">
    <property type="entry name" value="Acylphosphatase-like_dom"/>
</dbReference>
<name>A0A1A9K926_9PSED</name>
<evidence type="ECO:0000256" key="6">
    <source>
        <dbReference type="RuleBase" id="RU004168"/>
    </source>
</evidence>
<evidence type="ECO:0000313" key="9">
    <source>
        <dbReference type="Proteomes" id="UP000077748"/>
    </source>
</evidence>
<gene>
    <name evidence="8" type="ORF">A9C11_08465</name>
</gene>
<comment type="catalytic activity">
    <reaction evidence="4 5">
        <text>an acyl phosphate + H2O = a carboxylate + phosphate + H(+)</text>
        <dbReference type="Rhea" id="RHEA:14965"/>
        <dbReference type="ChEBI" id="CHEBI:15377"/>
        <dbReference type="ChEBI" id="CHEBI:15378"/>
        <dbReference type="ChEBI" id="CHEBI:29067"/>
        <dbReference type="ChEBI" id="CHEBI:43474"/>
        <dbReference type="ChEBI" id="CHEBI:59918"/>
        <dbReference type="EC" id="3.6.1.7"/>
    </reaction>
</comment>
<dbReference type="SUPFAM" id="SSF54975">
    <property type="entry name" value="Acylphosphatase/BLUF domain-like"/>
    <property type="match status" value="1"/>
</dbReference>
<dbReference type="InterPro" id="IPR020456">
    <property type="entry name" value="Acylphosphatase"/>
</dbReference>
<dbReference type="EMBL" id="CP015878">
    <property type="protein sequence ID" value="ANI14014.1"/>
    <property type="molecule type" value="Genomic_DNA"/>
</dbReference>
<feature type="domain" description="Acylphosphatase-like" evidence="7">
    <location>
        <begin position="5"/>
        <end position="91"/>
    </location>
</feature>
<dbReference type="GO" id="GO:0003998">
    <property type="term" value="F:acylphosphatase activity"/>
    <property type="evidence" value="ECO:0007669"/>
    <property type="project" value="UniProtKB-EC"/>
</dbReference>
<evidence type="ECO:0000313" key="8">
    <source>
        <dbReference type="EMBL" id="ANI14014.1"/>
    </source>
</evidence>
<evidence type="ECO:0000256" key="3">
    <source>
        <dbReference type="ARBA" id="ARBA00015991"/>
    </source>
</evidence>
<accession>A0A1A9K926</accession>
<dbReference type="PANTHER" id="PTHR47268">
    <property type="entry name" value="ACYLPHOSPHATASE"/>
    <property type="match status" value="1"/>
</dbReference>
<reference evidence="8 9" key="1">
    <citation type="submission" date="2016-05" db="EMBL/GenBank/DDBJ databases">
        <title>Genome Sequence of Pseudomonas citronellolis Strain SJTE-3, an Estrogens and Persistent Organic Pollutants degradation strain.</title>
        <authorList>
            <person name="Liang R."/>
        </authorList>
    </citation>
    <scope>NUCLEOTIDE SEQUENCE [LARGE SCALE GENOMIC DNA]</scope>
    <source>
        <strain evidence="8 9">SJTE-3</strain>
    </source>
</reference>
<sequence length="91" mass="10206">MARICMHGFVSGRVQGVYYRQGTQEQADRLGVDGWVRNLPDGRVEVLMEGEESAVHALREWLHQGPEKAQVTDVALQDMPAQGITGFIVRR</sequence>
<organism evidence="8 9">
    <name type="scientific">Pseudomonas citronellolis</name>
    <dbReference type="NCBI Taxonomy" id="53408"/>
    <lineage>
        <taxon>Bacteria</taxon>
        <taxon>Pseudomonadati</taxon>
        <taxon>Pseudomonadota</taxon>
        <taxon>Gammaproteobacteria</taxon>
        <taxon>Pseudomonadales</taxon>
        <taxon>Pseudomonadaceae</taxon>
        <taxon>Pseudomonas</taxon>
    </lineage>
</organism>
<proteinExistence type="inferred from homology"/>
<dbReference type="Proteomes" id="UP000077748">
    <property type="component" value="Chromosome"/>
</dbReference>
<protein>
    <recommendedName>
        <fullName evidence="3 5">acylphosphatase</fullName>
        <ecNumber evidence="2 5">3.6.1.7</ecNumber>
    </recommendedName>
</protein>
<dbReference type="NCBIfam" id="NF011022">
    <property type="entry name" value="PRK14451.1"/>
    <property type="match status" value="1"/>
</dbReference>
<dbReference type="EC" id="3.6.1.7" evidence="2 5"/>
<feature type="active site" evidence="5">
    <location>
        <position position="38"/>
    </location>
</feature>
<dbReference type="PROSITE" id="PS00151">
    <property type="entry name" value="ACYLPHOSPHATASE_2"/>
    <property type="match status" value="1"/>
</dbReference>
<evidence type="ECO:0000256" key="4">
    <source>
        <dbReference type="ARBA" id="ARBA00047645"/>
    </source>
</evidence>
<evidence type="ECO:0000256" key="1">
    <source>
        <dbReference type="ARBA" id="ARBA00005614"/>
    </source>
</evidence>